<feature type="region of interest" description="Disordered" evidence="1">
    <location>
        <begin position="304"/>
        <end position="460"/>
    </location>
</feature>
<dbReference type="Proteomes" id="UP000266673">
    <property type="component" value="Unassembled WGS sequence"/>
</dbReference>
<dbReference type="OrthoDB" id="10636164at2759"/>
<keyword evidence="3" id="KW-1185">Reference proteome</keyword>
<gene>
    <name evidence="2" type="ORF">C2G38_2038567</name>
</gene>
<evidence type="ECO:0000256" key="1">
    <source>
        <dbReference type="SAM" id="MobiDB-lite"/>
    </source>
</evidence>
<feature type="compositionally biased region" description="Basic residues" evidence="1">
    <location>
        <begin position="387"/>
        <end position="405"/>
    </location>
</feature>
<feature type="compositionally biased region" description="Basic residues" evidence="1">
    <location>
        <begin position="304"/>
        <end position="318"/>
    </location>
</feature>
<dbReference type="AlphaFoldDB" id="A0A397V1S5"/>
<accession>A0A397V1S5</accession>
<proteinExistence type="predicted"/>
<feature type="compositionally biased region" description="Acidic residues" evidence="1">
    <location>
        <begin position="325"/>
        <end position="335"/>
    </location>
</feature>
<feature type="compositionally biased region" description="Acidic residues" evidence="1">
    <location>
        <begin position="411"/>
        <end position="420"/>
    </location>
</feature>
<reference evidence="2 3" key="1">
    <citation type="submission" date="2018-06" db="EMBL/GenBank/DDBJ databases">
        <title>Comparative genomics reveals the genomic features of Rhizophagus irregularis, R. cerebriforme, R. diaphanum and Gigaspora rosea, and their symbiotic lifestyle signature.</title>
        <authorList>
            <person name="Morin E."/>
            <person name="San Clemente H."/>
            <person name="Chen E.C.H."/>
            <person name="De La Providencia I."/>
            <person name="Hainaut M."/>
            <person name="Kuo A."/>
            <person name="Kohler A."/>
            <person name="Murat C."/>
            <person name="Tang N."/>
            <person name="Roy S."/>
            <person name="Loubradou J."/>
            <person name="Henrissat B."/>
            <person name="Grigoriev I.V."/>
            <person name="Corradi N."/>
            <person name="Roux C."/>
            <person name="Martin F.M."/>
        </authorList>
    </citation>
    <scope>NUCLEOTIDE SEQUENCE [LARGE SCALE GENOMIC DNA]</scope>
    <source>
        <strain evidence="2 3">DAOM 194757</strain>
    </source>
</reference>
<protein>
    <submittedName>
        <fullName evidence="2">Uncharacterized protein</fullName>
    </submittedName>
</protein>
<evidence type="ECO:0000313" key="3">
    <source>
        <dbReference type="Proteomes" id="UP000266673"/>
    </source>
</evidence>
<sequence>MASNSNNTNNYNDDKNKVEPNSNIALLLRLLSNPANLQQMLASMTQTTSASSAIVGVVNISEEWIQWKKTKKLEEDWKDFLHLPHATYWTYRFKREFPTFPISVGDFVLQKISENILGNWVETERKKKVKEAYDKGILPPPKRVLPSTNITSPTTNSIEIDSDEAEENIDALSKLLETEDDARKKKMAKANSKRAAKKQIIKEIGSDENESGDNIDAEFFSSELPETDVDAITELFVPTTQTKRAIEKLSDIRKKKTAKANSKRAAKKQTIKEIESDSCEIEDNIDAEFLSSELLEVDVDARKKKTAKANSKRAAKKQTIKEIESDSGEIEDNIDAEFLSSKLPEVNDDASTELSVPTTQTKRAIEKLSDISNQPSTQARQSGNNSGKKKTAKANSKRATKKQTMKKIESDSGEIEDNIDAELLSSKLPEVDDDASTKLSVPITRSKKTTDSNQPLIQAQQSGNNSGIALYLLF</sequence>
<feature type="compositionally biased region" description="Polar residues" evidence="1">
    <location>
        <begin position="451"/>
        <end position="460"/>
    </location>
</feature>
<organism evidence="2 3">
    <name type="scientific">Gigaspora rosea</name>
    <dbReference type="NCBI Taxonomy" id="44941"/>
    <lineage>
        <taxon>Eukaryota</taxon>
        <taxon>Fungi</taxon>
        <taxon>Fungi incertae sedis</taxon>
        <taxon>Mucoromycota</taxon>
        <taxon>Glomeromycotina</taxon>
        <taxon>Glomeromycetes</taxon>
        <taxon>Diversisporales</taxon>
        <taxon>Gigasporaceae</taxon>
        <taxon>Gigaspora</taxon>
    </lineage>
</organism>
<feature type="compositionally biased region" description="Polar residues" evidence="1">
    <location>
        <begin position="370"/>
        <end position="386"/>
    </location>
</feature>
<comment type="caution">
    <text evidence="2">The sequence shown here is derived from an EMBL/GenBank/DDBJ whole genome shotgun (WGS) entry which is preliminary data.</text>
</comment>
<evidence type="ECO:0000313" key="2">
    <source>
        <dbReference type="EMBL" id="RIB16454.1"/>
    </source>
</evidence>
<name>A0A397V1S5_9GLOM</name>
<feature type="compositionally biased region" description="Polar residues" evidence="1">
    <location>
        <begin position="352"/>
        <end position="362"/>
    </location>
</feature>
<dbReference type="EMBL" id="QKWP01000675">
    <property type="protein sequence ID" value="RIB16454.1"/>
    <property type="molecule type" value="Genomic_DNA"/>
</dbReference>